<keyword evidence="25" id="KW-0511">Multifunctional enzyme</keyword>
<dbReference type="SUPFAM" id="SSF81496">
    <property type="entry name" value="Cytochrome c1 subunit of cytochrome bc1 complex (Ubiquinol-cytochrome c reductase), transmembrane anchor"/>
    <property type="match status" value="1"/>
</dbReference>
<evidence type="ECO:0000256" key="21">
    <source>
        <dbReference type="ARBA" id="ARBA00023128"/>
    </source>
</evidence>
<name>A0A2N1JBJ1_9BASI</name>
<dbReference type="EMBL" id="KZ454990">
    <property type="protein sequence ID" value="PKI83919.1"/>
    <property type="molecule type" value="Genomic_DNA"/>
</dbReference>
<dbReference type="InterPro" id="IPR034733">
    <property type="entry name" value="AcCoA_carboxyl_beta"/>
</dbReference>
<dbReference type="InterPro" id="IPR011053">
    <property type="entry name" value="Single_hybrid_motif"/>
</dbReference>
<dbReference type="InterPro" id="IPR005481">
    <property type="entry name" value="BC-like_N"/>
</dbReference>
<evidence type="ECO:0000256" key="17">
    <source>
        <dbReference type="ARBA" id="ARBA00022982"/>
    </source>
</evidence>
<dbReference type="Pfam" id="PF02785">
    <property type="entry name" value="Biotin_carb_C"/>
    <property type="match status" value="1"/>
</dbReference>
<evidence type="ECO:0000256" key="18">
    <source>
        <dbReference type="ARBA" id="ARBA00022989"/>
    </source>
</evidence>
<dbReference type="InterPro" id="IPR005482">
    <property type="entry name" value="Biotin_COase_C"/>
</dbReference>
<dbReference type="InterPro" id="IPR013537">
    <property type="entry name" value="AcCoA_COase_cen"/>
</dbReference>
<evidence type="ECO:0000256" key="6">
    <source>
        <dbReference type="ARBA" id="ARBA00022516"/>
    </source>
</evidence>
<feature type="binding site" description="covalent" evidence="29">
    <location>
        <position position="119"/>
    </location>
    <ligand>
        <name>heme c</name>
        <dbReference type="ChEBI" id="CHEBI:61717"/>
    </ligand>
</feature>
<dbReference type="InterPro" id="IPR009056">
    <property type="entry name" value="Cyt_c-like_dom"/>
</dbReference>
<evidence type="ECO:0000313" key="37">
    <source>
        <dbReference type="EMBL" id="PKI83919.1"/>
    </source>
</evidence>
<evidence type="ECO:0000256" key="4">
    <source>
        <dbReference type="ARBA" id="ARBA00006488"/>
    </source>
</evidence>
<evidence type="ECO:0000259" key="34">
    <source>
        <dbReference type="PROSITE" id="PS50980"/>
    </source>
</evidence>
<evidence type="ECO:0000256" key="22">
    <source>
        <dbReference type="ARBA" id="ARBA00023136"/>
    </source>
</evidence>
<dbReference type="InterPro" id="IPR011762">
    <property type="entry name" value="COA_CT_N"/>
</dbReference>
<comment type="catalytic activity">
    <reaction evidence="27">
        <text>hydrogencarbonate + acetyl-CoA + ATP = malonyl-CoA + ADP + phosphate + H(+)</text>
        <dbReference type="Rhea" id="RHEA:11308"/>
        <dbReference type="ChEBI" id="CHEBI:15378"/>
        <dbReference type="ChEBI" id="CHEBI:17544"/>
        <dbReference type="ChEBI" id="CHEBI:30616"/>
        <dbReference type="ChEBI" id="CHEBI:43474"/>
        <dbReference type="ChEBI" id="CHEBI:57288"/>
        <dbReference type="ChEBI" id="CHEBI:57384"/>
        <dbReference type="ChEBI" id="CHEBI:456216"/>
        <dbReference type="EC" id="6.4.1.2"/>
    </reaction>
</comment>
<evidence type="ECO:0000256" key="26">
    <source>
        <dbReference type="ARBA" id="ARBA00029351"/>
    </source>
</evidence>
<dbReference type="SUPFAM" id="SSF52440">
    <property type="entry name" value="PreATP-grasp domain"/>
    <property type="match status" value="1"/>
</dbReference>
<evidence type="ECO:0000256" key="28">
    <source>
        <dbReference type="ARBA" id="ARBA00048600"/>
    </source>
</evidence>
<dbReference type="PANTHER" id="PTHR45728">
    <property type="entry name" value="ACETYL-COA CARBOXYLASE, ISOFORM A"/>
    <property type="match status" value="1"/>
</dbReference>
<gene>
    <name evidence="37" type="primary">ACC1</name>
    <name evidence="37" type="ORF">MVES_002255</name>
</gene>
<dbReference type="SMART" id="SM00878">
    <property type="entry name" value="Biotin_carb_C"/>
    <property type="match status" value="1"/>
</dbReference>
<dbReference type="SUPFAM" id="SSF56059">
    <property type="entry name" value="Glutathione synthetase ATP-binding domain-like"/>
    <property type="match status" value="1"/>
</dbReference>
<dbReference type="Gene3D" id="3.30.470.20">
    <property type="entry name" value="ATP-grasp fold, B domain"/>
    <property type="match status" value="1"/>
</dbReference>
<dbReference type="SUPFAM" id="SSF51246">
    <property type="entry name" value="Rudiment single hybrid motif"/>
    <property type="match status" value="1"/>
</dbReference>
<comment type="subcellular location">
    <subcellularLocation>
        <location evidence="2">Mitochondrion inner membrane</location>
    </subcellularLocation>
</comment>
<dbReference type="InterPro" id="IPR021157">
    <property type="entry name" value="Cyt_c1_TM_anchor_C"/>
</dbReference>
<keyword evidence="7" id="KW-0436">Ligase</keyword>
<evidence type="ECO:0000256" key="20">
    <source>
        <dbReference type="ARBA" id="ARBA00023098"/>
    </source>
</evidence>
<dbReference type="CDD" id="cd06850">
    <property type="entry name" value="biotinyl_domain"/>
    <property type="match status" value="1"/>
</dbReference>
<dbReference type="InterPro" id="IPR036909">
    <property type="entry name" value="Cyt_c-like_dom_sf"/>
</dbReference>
<dbReference type="Gene3D" id="2.40.50.100">
    <property type="match status" value="1"/>
</dbReference>
<sequence length="2425" mass="267459">MGTALVFNVYFTDSLRFYADAVKGIRTYTTKSVLTLQSMLTSRTAAIAATAVTVGSIVWYQQLYGELPFIDQLSANSMADNGLHSPHYPWSHNGLTDTFDHSSIRRGFQVYQEVCSTCHSLSRIAWRNLVGVSHTVDEAKALAADIEYTDGPNDEGEMFERPGKLADYLPSPYPNDEAARAGNAGALPPDLSLIVKARHGGADYIFSLLIGYSDPPAGVTVQEGLNYNPFFPGTQIAMARVLFDGLVEYDDGTPATTSQMAKDVVTFLCFASEPEHDHRKRAGFRAVILLSTLFAFAVWAKRFKWSSIMTRQIVICIVIMSSVKDFVHHHGGHSVVTKILISNNGIAAVKEIRSVRKWAYETFGNDRAIQFTVMATPEDLSVNAEYIRMADQFVEVPGGPNGNNYANVDLIVDIAERAGVDAVWAGWGHASENPRLPEALSRLNPRILFIGPPGSAMRSLGDKISSTIVAQHADVPCMPWSGTGITDTIVGPEGYLTVSDEVYQQACVHSAEEGLESALRIGFPVMIKASEGGGGKGIRMCASADDFSQLYHAAVGEVPGSPIFIMKLAGQARHLEVQLIADQYGNAMSLFGRDCSVQRRHQKIIEEAPVTIAPKAARIAMEQAAVRLAKLVGYVSAGTVEWLYSPDTNEFAFLELNPRLQVEHPTTEMVTSVNIPATQLQIAMGIPLYRIAAIRELYGLPLTGTEKIDFGEQPTQRSPMQIEPAPHGHVIACRITAENPDTGFKPGVGMLTELNFRSSTSTWGYFSVNAAGALHEYADSQFGHVFAYGKDREEARKNMIFSLKELSIRGEFRTTVEYLIMLLETEAFTESTFTTGWLDRLIQDKATAERPSRDLAVICGAAVKAHELARECEEEYKRILHRGQVPPRNTIRIGFPVEFIYDHHKYHFTVTRSSRMGLTLQINGQTIRVSLRPLRDGGLLIGIAEQSYAVYSHEEVGQMRLSIDGRTCLIEEENDPSQICSPSPGKLVRLLVESGAHVSVGQTIAEIEVMKMYLPLMALENGVVTFVKSPGVSLNPGDLLGILAVDDPTKIQRAALFTGMLPEFGAPDIAGSKPQQRFEAALAVFNAILEGYDQDELLEYSLKELVETMQMPELPYLQCLQAMSSLSGRLPGTLEDELRGMLEDAQQANVPFPAKALRDKLDAAIAGIADATLRMALEGNVAHLYAVFDDYAGGGLRYYEMTVFSRMLEKYFEVESQFSSGPEAVLHLRASSEGDLSQVVALQISHAGIQRKNTLLTKLFDRHIRQSGMVSKTEHSQRMVSIVRKLSTLGGLKTAPVALKARETLLSAEMPSLEERKEQMGDILRSSVASADELHAPQLGVLRELSDTAFNVFDVLPVFFYDAQLPVAYAALITYVIRAYRAYDIVSFNFGAEKIGGEARALITWHFQMSQDVLLNRAKDKERQASSTDLAEHMHRRTRPKLRLGLMTSCAKLAQLSDTLAAIIKYFGSKATEPVNVLNIAVTHEEEMSASKLVAWIGSTILGHCDSLNMAGLRRVTVLVCHAGIYPLFVTYRRLDSGEWREQRAIQNVEPALSYQLELDRITKNFEVTPVPMSSSTVHLYYARGLANRADIRFFVRALIRPGRPTANVPLYLLTESDRVLNDILNMLEVALGRPEYCNADASHIFMSFLYPLEITLEELLEMFDAFVARHGARMTRLRVIEAEIRIVLQTPNGPRPMRVFVTTETSFTLRKEVYDEVIDSNGAAILKPLGLDPHSALQRKSAHQAYQNRLALQMRRSRAFALGTTFAYDLIDALRHALRRSFAADAPKEPVRKVEELVFDSQENLLVTVRPPAQNKIGMVAWRLVIQTPECPDGRPLMLIANDVTLFAGSFGPVEDRFFAQVSRRARAEGIPLLYVSSNSGARIGLATEPMDLFQVKFTQDDPSKGFDYLYLDDQGMQAIAKSAPGSVKTREHVLPDGTKHHILTDLIGKPDDGLGVECLSGSGLIAGEMSRARHSIFTTTIVTGRSVGIGAYLARLGGRVIQVETSPMILTGFQALNKLLGREVYTSNLQLGGPQIMYTNGVSHLRVDSDLAAMGAYLRWLAYVPVHKNAPLLVLPSSDPVERPVSFVPTATPYDPRALIQGTEVDGVYCAGLFDRDSFQETLAGWATSVVVGRARLGGIPFGVIAVETRTLERIVPADPANPNSTEQRIFEAGQVWYPNSAYKTAQAIEDFEHEGLPLVMLANWRGFSGGQQDMYDEILKQGSKIVDALSTYSQPVFVHIPPAAELRGGSWVVIDSAVNSNGMIEMSADTDSARGGVLEAAGMVEIKFRADKRRAAMDRLDPTYAQLANALRGAQDEAPVLKTRLEEREKQLSPFFVAIATEYADAHDRAGRMLATGVLRCAVPWADTRAYFFWRTRRRLAEVRVQQELQAADAALSHDACYAILHKAAARMPRKSPRPSPR</sequence>
<dbReference type="GO" id="GO:0006633">
    <property type="term" value="P:fatty acid biosynthetic process"/>
    <property type="evidence" value="ECO:0007669"/>
    <property type="project" value="UniProtKB-KW"/>
</dbReference>
<dbReference type="FunFam" id="1.10.760.10:FF:000002">
    <property type="entry name" value="Cytochrome c1, heme protein"/>
    <property type="match status" value="1"/>
</dbReference>
<evidence type="ECO:0000256" key="3">
    <source>
        <dbReference type="ARBA" id="ARBA00004956"/>
    </source>
</evidence>
<dbReference type="InterPro" id="IPR000089">
    <property type="entry name" value="Biotin_lipoyl"/>
</dbReference>
<dbReference type="SUPFAM" id="SSF51230">
    <property type="entry name" value="Single hybrid motif"/>
    <property type="match status" value="1"/>
</dbReference>
<dbReference type="Pfam" id="PF02167">
    <property type="entry name" value="Cytochrom_C1"/>
    <property type="match status" value="1"/>
</dbReference>
<dbReference type="SUPFAM" id="SSF52096">
    <property type="entry name" value="ClpP/crotonase"/>
    <property type="match status" value="2"/>
</dbReference>
<evidence type="ECO:0000256" key="8">
    <source>
        <dbReference type="ARBA" id="ARBA00022617"/>
    </source>
</evidence>
<dbReference type="PANTHER" id="PTHR45728:SF3">
    <property type="entry name" value="ACETYL-COA CARBOXYLASE"/>
    <property type="match status" value="1"/>
</dbReference>
<dbReference type="InterPro" id="IPR013815">
    <property type="entry name" value="ATP_grasp_subdomain_1"/>
</dbReference>
<dbReference type="Gene3D" id="3.40.50.20">
    <property type="match status" value="1"/>
</dbReference>
<dbReference type="InterPro" id="IPR011763">
    <property type="entry name" value="COA_CT_C"/>
</dbReference>
<proteinExistence type="inferred from homology"/>
<evidence type="ECO:0000259" key="35">
    <source>
        <dbReference type="PROSITE" id="PS50989"/>
    </source>
</evidence>
<keyword evidence="18" id="KW-1133">Transmembrane helix</keyword>
<dbReference type="Pfam" id="PF21385">
    <property type="entry name" value="ACCA_BT"/>
    <property type="match status" value="1"/>
</dbReference>
<evidence type="ECO:0000256" key="14">
    <source>
        <dbReference type="ARBA" id="ARBA00022832"/>
    </source>
</evidence>
<keyword evidence="38" id="KW-1185">Reference proteome</keyword>
<comment type="similarity">
    <text evidence="4">Belongs to the cytochrome c family.</text>
</comment>
<comment type="catalytic activity">
    <reaction evidence="26">
        <text>a quinol + 2 Fe(III)-[cytochrome c](out) = a quinone + 2 Fe(II)-[cytochrome c](out) + 2 H(+)(out)</text>
        <dbReference type="Rhea" id="RHEA:11484"/>
        <dbReference type="Rhea" id="RHEA-COMP:10350"/>
        <dbReference type="Rhea" id="RHEA-COMP:14399"/>
        <dbReference type="ChEBI" id="CHEBI:15378"/>
        <dbReference type="ChEBI" id="CHEBI:24646"/>
        <dbReference type="ChEBI" id="CHEBI:29033"/>
        <dbReference type="ChEBI" id="CHEBI:29034"/>
        <dbReference type="ChEBI" id="CHEBI:132124"/>
        <dbReference type="EC" id="7.1.1.8"/>
    </reaction>
</comment>
<comment type="cofactor">
    <cofactor evidence="1">
        <name>biotin</name>
        <dbReference type="ChEBI" id="CHEBI:57586"/>
    </cofactor>
</comment>
<dbReference type="InterPro" id="IPR011054">
    <property type="entry name" value="Rudment_hybrid_motif"/>
</dbReference>
<dbReference type="GO" id="GO:0005524">
    <property type="term" value="F:ATP binding"/>
    <property type="evidence" value="ECO:0007669"/>
    <property type="project" value="UniProtKB-UniRule"/>
</dbReference>
<evidence type="ECO:0000256" key="24">
    <source>
        <dbReference type="ARBA" id="ARBA00023267"/>
    </source>
</evidence>
<keyword evidence="20" id="KW-0443">Lipid metabolism</keyword>
<protein>
    <submittedName>
        <fullName evidence="37">Acc1p</fullName>
    </submittedName>
</protein>
<evidence type="ECO:0000256" key="9">
    <source>
        <dbReference type="ARBA" id="ARBA00022660"/>
    </source>
</evidence>
<feature type="binding site" description="covalent" evidence="29">
    <location>
        <position position="115"/>
    </location>
    <ligand>
        <name>heme c</name>
        <dbReference type="ChEBI" id="CHEBI:61717"/>
    </ligand>
</feature>
<feature type="domain" description="CoA carboxyltransferase N-terminal" evidence="34">
    <location>
        <begin position="1746"/>
        <end position="2078"/>
    </location>
</feature>
<evidence type="ECO:0000256" key="30">
    <source>
        <dbReference type="PROSITE-ProRule" id="PRU00409"/>
    </source>
</evidence>
<keyword evidence="14" id="KW-0276">Fatty acid metabolism</keyword>
<dbReference type="InterPro" id="IPR005479">
    <property type="entry name" value="CPAse_ATP-bd"/>
</dbReference>
<feature type="binding site" description="covalent" evidence="29">
    <location>
        <position position="118"/>
    </location>
    <ligand>
        <name>heme c</name>
        <dbReference type="ChEBI" id="CHEBI:61717"/>
    </ligand>
</feature>
<evidence type="ECO:0000259" key="33">
    <source>
        <dbReference type="PROSITE" id="PS50979"/>
    </source>
</evidence>
<evidence type="ECO:0000256" key="16">
    <source>
        <dbReference type="ARBA" id="ARBA00022967"/>
    </source>
</evidence>
<keyword evidence="24" id="KW-0092">Biotin</keyword>
<dbReference type="PROSITE" id="PS00188">
    <property type="entry name" value="BIOTIN"/>
    <property type="match status" value="1"/>
</dbReference>
<dbReference type="InterPro" id="IPR001882">
    <property type="entry name" value="Biotin_BS"/>
</dbReference>
<keyword evidence="23" id="KW-0275">Fatty acid biosynthesis</keyword>
<dbReference type="InterPro" id="IPR011764">
    <property type="entry name" value="Biotin_carboxylation_dom"/>
</dbReference>
<dbReference type="PROSITE" id="PS51007">
    <property type="entry name" value="CYTC"/>
    <property type="match status" value="1"/>
</dbReference>
<dbReference type="OrthoDB" id="14612at2759"/>
<dbReference type="Pfam" id="PF00289">
    <property type="entry name" value="Biotin_carb_N"/>
    <property type="match status" value="1"/>
</dbReference>
<dbReference type="Pfam" id="PF08326">
    <property type="entry name" value="ACC_central"/>
    <property type="match status" value="1"/>
</dbReference>
<feature type="binding site" description="covalent" evidence="29">
    <location>
        <position position="238"/>
    </location>
    <ligand>
        <name>heme c</name>
        <dbReference type="ChEBI" id="CHEBI:61717"/>
    </ligand>
</feature>
<evidence type="ECO:0000256" key="15">
    <source>
        <dbReference type="ARBA" id="ARBA00022840"/>
    </source>
</evidence>
<keyword evidence="13" id="KW-0999">Mitochondrion inner membrane</keyword>
<evidence type="ECO:0000256" key="19">
    <source>
        <dbReference type="ARBA" id="ARBA00023004"/>
    </source>
</evidence>
<dbReference type="GO" id="GO:0003989">
    <property type="term" value="F:acetyl-CoA carboxylase activity"/>
    <property type="evidence" value="ECO:0007669"/>
    <property type="project" value="UniProtKB-EC"/>
</dbReference>
<dbReference type="PROSITE" id="PS50975">
    <property type="entry name" value="ATP_GRASP"/>
    <property type="match status" value="1"/>
</dbReference>
<dbReference type="FunFam" id="3.30.1490.20:FF:000003">
    <property type="entry name" value="acetyl-CoA carboxylase isoform X1"/>
    <property type="match status" value="1"/>
</dbReference>
<evidence type="ECO:0000256" key="1">
    <source>
        <dbReference type="ARBA" id="ARBA00001953"/>
    </source>
</evidence>
<comment type="catalytic activity">
    <reaction evidence="28">
        <text>N(6)-biotinyl-L-lysyl-[protein] + hydrogencarbonate + ATP = N(6)-carboxybiotinyl-L-lysyl-[protein] + ADP + phosphate + H(+)</text>
        <dbReference type="Rhea" id="RHEA:13501"/>
        <dbReference type="Rhea" id="RHEA-COMP:10505"/>
        <dbReference type="Rhea" id="RHEA-COMP:10506"/>
        <dbReference type="ChEBI" id="CHEBI:15378"/>
        <dbReference type="ChEBI" id="CHEBI:17544"/>
        <dbReference type="ChEBI" id="CHEBI:30616"/>
        <dbReference type="ChEBI" id="CHEBI:43474"/>
        <dbReference type="ChEBI" id="CHEBI:83144"/>
        <dbReference type="ChEBI" id="CHEBI:83145"/>
        <dbReference type="ChEBI" id="CHEBI:456216"/>
        <dbReference type="EC" id="6.3.4.14"/>
    </reaction>
</comment>
<keyword evidence="15 30" id="KW-0067">ATP-binding</keyword>
<feature type="domain" description="Biotin carboxylation" evidence="33">
    <location>
        <begin position="335"/>
        <end position="843"/>
    </location>
</feature>
<keyword evidence="5" id="KW-0813">Transport</keyword>
<evidence type="ECO:0000256" key="13">
    <source>
        <dbReference type="ARBA" id="ARBA00022792"/>
    </source>
</evidence>
<dbReference type="GO" id="GO:0005743">
    <property type="term" value="C:mitochondrial inner membrane"/>
    <property type="evidence" value="ECO:0007669"/>
    <property type="project" value="UniProtKB-SubCell"/>
</dbReference>
<evidence type="ECO:0000256" key="27">
    <source>
        <dbReference type="ARBA" id="ARBA00048065"/>
    </source>
</evidence>
<dbReference type="PROSITE" id="PS00867">
    <property type="entry name" value="CPSASE_2"/>
    <property type="match status" value="1"/>
</dbReference>
<evidence type="ECO:0000256" key="7">
    <source>
        <dbReference type="ARBA" id="ARBA00022598"/>
    </source>
</evidence>
<evidence type="ECO:0000259" key="32">
    <source>
        <dbReference type="PROSITE" id="PS50975"/>
    </source>
</evidence>
<dbReference type="PROSITE" id="PS50989">
    <property type="entry name" value="COA_CT_CTER"/>
    <property type="match status" value="1"/>
</dbReference>
<dbReference type="GO" id="GO:0046872">
    <property type="term" value="F:metal ion binding"/>
    <property type="evidence" value="ECO:0007669"/>
    <property type="project" value="UniProtKB-KW"/>
</dbReference>
<feature type="domain" description="Cytochrome c" evidence="36">
    <location>
        <begin position="102"/>
        <end position="254"/>
    </location>
</feature>
<evidence type="ECO:0000256" key="2">
    <source>
        <dbReference type="ARBA" id="ARBA00004273"/>
    </source>
</evidence>
<keyword evidence="22" id="KW-0472">Membrane</keyword>
<keyword evidence="10" id="KW-0812">Transmembrane</keyword>
<keyword evidence="16" id="KW-1278">Translocase</keyword>
<dbReference type="FunFam" id="2.40.50.100:FF:000005">
    <property type="entry name" value="Acetyl-CoA carboxylase 1"/>
    <property type="match status" value="1"/>
</dbReference>
<evidence type="ECO:0000313" key="38">
    <source>
        <dbReference type="Proteomes" id="UP000232875"/>
    </source>
</evidence>
<dbReference type="Gene3D" id="3.90.1770.10">
    <property type="entry name" value="PreATP-grasp domain"/>
    <property type="match status" value="1"/>
</dbReference>
<evidence type="ECO:0000259" key="31">
    <source>
        <dbReference type="PROSITE" id="PS50968"/>
    </source>
</evidence>
<keyword evidence="8 29" id="KW-0349">Heme</keyword>
<dbReference type="Gene3D" id="3.90.226.10">
    <property type="entry name" value="2-enoyl-CoA Hydratase, Chain A, domain 1"/>
    <property type="match status" value="2"/>
</dbReference>
<dbReference type="InterPro" id="IPR049074">
    <property type="entry name" value="ACCA_BT"/>
</dbReference>
<dbReference type="STRING" id="2020962.A0A2N1JBJ1"/>
<feature type="domain" description="CoA carboxyltransferase C-terminal" evidence="35">
    <location>
        <begin position="2082"/>
        <end position="2394"/>
    </location>
</feature>
<dbReference type="Gene3D" id="3.30.1490.20">
    <property type="entry name" value="ATP-grasp fold, A domain"/>
    <property type="match status" value="1"/>
</dbReference>
<dbReference type="Proteomes" id="UP000232875">
    <property type="component" value="Unassembled WGS sequence"/>
</dbReference>
<dbReference type="Pfam" id="PF01039">
    <property type="entry name" value="Carboxyl_trans"/>
    <property type="match status" value="1"/>
</dbReference>
<evidence type="ECO:0000259" key="36">
    <source>
        <dbReference type="PROSITE" id="PS51007"/>
    </source>
</evidence>
<dbReference type="InterPro" id="IPR049076">
    <property type="entry name" value="ACCA"/>
</dbReference>
<keyword evidence="11 29" id="KW-0479">Metal-binding</keyword>
<dbReference type="Gene3D" id="1.10.760.10">
    <property type="entry name" value="Cytochrome c-like domain"/>
    <property type="match status" value="1"/>
</dbReference>
<keyword evidence="17" id="KW-0249">Electron transport</keyword>
<evidence type="ECO:0000256" key="11">
    <source>
        <dbReference type="ARBA" id="ARBA00022723"/>
    </source>
</evidence>
<dbReference type="InterPro" id="IPR002326">
    <property type="entry name" value="Cyt_c1"/>
</dbReference>
<comment type="pathway">
    <text evidence="3">Lipid metabolism; malonyl-CoA biosynthesis; malonyl-CoA from acetyl-CoA: step 1/1.</text>
</comment>
<dbReference type="PROSITE" id="PS50968">
    <property type="entry name" value="BIOTINYL_LIPOYL"/>
    <property type="match status" value="1"/>
</dbReference>
<dbReference type="InterPro" id="IPR011761">
    <property type="entry name" value="ATP-grasp"/>
</dbReference>
<dbReference type="GO" id="GO:0020037">
    <property type="term" value="F:heme binding"/>
    <property type="evidence" value="ECO:0007669"/>
    <property type="project" value="InterPro"/>
</dbReference>
<keyword evidence="6" id="KW-0444">Lipid biosynthesis</keyword>
<dbReference type="PROSITE" id="PS50980">
    <property type="entry name" value="COA_CT_NTER"/>
    <property type="match status" value="1"/>
</dbReference>
<reference evidence="37 38" key="1">
    <citation type="submission" date="2017-10" db="EMBL/GenBank/DDBJ databases">
        <title>A novel species of cold-tolerant Malassezia isolated from bats.</title>
        <authorList>
            <person name="Lorch J.M."/>
            <person name="Palmer J.M."/>
            <person name="Vanderwolf K.J."/>
            <person name="Schmidt K.Z."/>
            <person name="Verant M.L."/>
            <person name="Weller T.J."/>
            <person name="Blehert D.S."/>
        </authorList>
    </citation>
    <scope>NUCLEOTIDE SEQUENCE [LARGE SCALE GENOMIC DNA]</scope>
    <source>
        <strain evidence="37 38">NWHC:44797-103</strain>
    </source>
</reference>
<dbReference type="Pfam" id="PF02786">
    <property type="entry name" value="CPSase_L_D2"/>
    <property type="match status" value="1"/>
</dbReference>
<dbReference type="GO" id="GO:0008121">
    <property type="term" value="F:quinol-cytochrome-c reductase activity"/>
    <property type="evidence" value="ECO:0007669"/>
    <property type="project" value="UniProtKB-EC"/>
</dbReference>
<dbReference type="GO" id="GO:0004075">
    <property type="term" value="F:biotin carboxylase activity"/>
    <property type="evidence" value="ECO:0007669"/>
    <property type="project" value="UniProtKB-EC"/>
</dbReference>
<dbReference type="PRINTS" id="PR00603">
    <property type="entry name" value="CYTOCHROMEC1"/>
</dbReference>
<keyword evidence="21" id="KW-0496">Mitochondrion</keyword>
<evidence type="ECO:0000256" key="10">
    <source>
        <dbReference type="ARBA" id="ARBA00022692"/>
    </source>
</evidence>
<dbReference type="GO" id="GO:2001295">
    <property type="term" value="P:malonyl-CoA biosynthetic process"/>
    <property type="evidence" value="ECO:0007669"/>
    <property type="project" value="UniProtKB-UniPathway"/>
</dbReference>
<feature type="domain" description="Lipoyl-binding" evidence="31">
    <location>
        <begin position="970"/>
        <end position="1044"/>
    </location>
</feature>
<evidence type="ECO:0000256" key="23">
    <source>
        <dbReference type="ARBA" id="ARBA00023160"/>
    </source>
</evidence>
<accession>A0A2N1JBJ1</accession>
<keyword evidence="19 29" id="KW-0408">Iron</keyword>
<evidence type="ECO:0000256" key="12">
    <source>
        <dbReference type="ARBA" id="ARBA00022741"/>
    </source>
</evidence>
<organism evidence="37 38">
    <name type="scientific">Malassezia vespertilionis</name>
    <dbReference type="NCBI Taxonomy" id="2020962"/>
    <lineage>
        <taxon>Eukaryota</taxon>
        <taxon>Fungi</taxon>
        <taxon>Dikarya</taxon>
        <taxon>Basidiomycota</taxon>
        <taxon>Ustilaginomycotina</taxon>
        <taxon>Malasseziomycetes</taxon>
        <taxon>Malasseziales</taxon>
        <taxon>Malasseziaceae</taxon>
        <taxon>Malassezia</taxon>
    </lineage>
</organism>
<comment type="cofactor">
    <cofactor evidence="29">
        <name>heme c</name>
        <dbReference type="ChEBI" id="CHEBI:61717"/>
    </cofactor>
    <text evidence="29">Binds 1 heme c group covalently per subunit.</text>
</comment>
<dbReference type="Gene3D" id="1.20.5.100">
    <property type="entry name" value="Cytochrome c1, transmembrane anchor, C-terminal"/>
    <property type="match status" value="1"/>
</dbReference>
<dbReference type="PROSITE" id="PS50979">
    <property type="entry name" value="BC"/>
    <property type="match status" value="1"/>
</dbReference>
<dbReference type="FunFam" id="3.40.50.20:FF:000005">
    <property type="entry name" value="acetyl-CoA carboxylase isoform X2"/>
    <property type="match status" value="1"/>
</dbReference>
<dbReference type="Gene3D" id="2.40.460.10">
    <property type="entry name" value="Biotin dependent carboxylase carboxyltransferase"/>
    <property type="match status" value="1"/>
</dbReference>
<dbReference type="Pfam" id="PF00364">
    <property type="entry name" value="Biotin_lipoyl"/>
    <property type="match status" value="1"/>
</dbReference>
<evidence type="ECO:0000256" key="25">
    <source>
        <dbReference type="ARBA" id="ARBA00023268"/>
    </source>
</evidence>
<evidence type="ECO:0000256" key="5">
    <source>
        <dbReference type="ARBA" id="ARBA00022448"/>
    </source>
</evidence>
<dbReference type="InterPro" id="IPR029045">
    <property type="entry name" value="ClpP/crotonase-like_dom_sf"/>
</dbReference>
<evidence type="ECO:0000256" key="29">
    <source>
        <dbReference type="PIRSR" id="PIRSR602326-1"/>
    </source>
</evidence>
<keyword evidence="9" id="KW-0679">Respiratory chain</keyword>
<dbReference type="UniPathway" id="UPA00655">
    <property type="reaction ID" value="UER00711"/>
</dbReference>
<dbReference type="SUPFAM" id="SSF46626">
    <property type="entry name" value="Cytochrome c"/>
    <property type="match status" value="1"/>
</dbReference>
<dbReference type="PROSITE" id="PS00866">
    <property type="entry name" value="CPSASE_1"/>
    <property type="match status" value="1"/>
</dbReference>
<feature type="domain" description="ATP-grasp" evidence="32">
    <location>
        <begin position="492"/>
        <end position="684"/>
    </location>
</feature>
<dbReference type="InterPro" id="IPR016185">
    <property type="entry name" value="PreATP-grasp_dom_sf"/>
</dbReference>
<keyword evidence="12 30" id="KW-0547">Nucleotide-binding</keyword>